<dbReference type="Proteomes" id="UP000015106">
    <property type="component" value="Chromosome 3"/>
</dbReference>
<dbReference type="EnsemblPlants" id="TuG1812G0300002514.01.T02">
    <property type="protein sequence ID" value="TuG1812G0300002514.01.T02"/>
    <property type="gene ID" value="TuG1812G0300002514.01"/>
</dbReference>
<dbReference type="PANTHER" id="PTHR11064:SF109">
    <property type="entry name" value="NUCLEAR TRANSCRIPTION FACTOR Y SUBUNIT B-4"/>
    <property type="match status" value="1"/>
</dbReference>
<dbReference type="AlphaFoldDB" id="A0A8R7TUZ4"/>
<dbReference type="EnsemblPlants" id="TuG1812G0300002514.01.T01">
    <property type="protein sequence ID" value="TuG1812G0300002514.01.T01"/>
    <property type="gene ID" value="TuG1812G0300002514.01"/>
</dbReference>
<accession>A0A8R7TUZ4</accession>
<dbReference type="SUPFAM" id="SSF47113">
    <property type="entry name" value="Histone-fold"/>
    <property type="match status" value="1"/>
</dbReference>
<dbReference type="EnsemblPlants" id="TuG1812G0300002514.01.T04">
    <property type="protein sequence ID" value="TuG1812G0300002514.01.T04"/>
    <property type="gene ID" value="TuG1812G0300002514.01"/>
</dbReference>
<dbReference type="InterPro" id="IPR009072">
    <property type="entry name" value="Histone-fold"/>
</dbReference>
<dbReference type="Gramene" id="TuG1812G0300002514.01.T03">
    <property type="protein sequence ID" value="TuG1812G0300002514.01.T03"/>
    <property type="gene ID" value="TuG1812G0300002514.01"/>
</dbReference>
<dbReference type="PANTHER" id="PTHR11064">
    <property type="entry name" value="CCAAT-BINDING TRANSCRIPTION FACTOR-RELATED"/>
    <property type="match status" value="1"/>
</dbReference>
<dbReference type="Gramene" id="TuG1812G0300002514.01.T04">
    <property type="protein sequence ID" value="TuG1812G0300002514.01.T04"/>
    <property type="gene ID" value="TuG1812G0300002514.01"/>
</dbReference>
<dbReference type="Gramene" id="TuG1812G0300002514.01.T02">
    <property type="protein sequence ID" value="TuG1812G0300002514.01.T02"/>
    <property type="gene ID" value="TuG1812G0300002514.01"/>
</dbReference>
<dbReference type="Gramene" id="TuG1812G0300002514.01.T05">
    <property type="protein sequence ID" value="TuG1812G0300002514.01.T05"/>
    <property type="gene ID" value="TuG1812G0300002514.01"/>
</dbReference>
<dbReference type="PRINTS" id="PR00615">
    <property type="entry name" value="CCAATSUBUNTA"/>
</dbReference>
<dbReference type="GO" id="GO:0000978">
    <property type="term" value="F:RNA polymerase II cis-regulatory region sequence-specific DNA binding"/>
    <property type="evidence" value="ECO:0007669"/>
    <property type="project" value="TreeGrafter"/>
</dbReference>
<reference evidence="2" key="1">
    <citation type="journal article" date="2013" name="Nature">
        <title>Draft genome of the wheat A-genome progenitor Triticum urartu.</title>
        <authorList>
            <person name="Ling H.Q."/>
            <person name="Zhao S."/>
            <person name="Liu D."/>
            <person name="Wang J."/>
            <person name="Sun H."/>
            <person name="Zhang C."/>
            <person name="Fan H."/>
            <person name="Li D."/>
            <person name="Dong L."/>
            <person name="Tao Y."/>
            <person name="Gao C."/>
            <person name="Wu H."/>
            <person name="Li Y."/>
            <person name="Cui Y."/>
            <person name="Guo X."/>
            <person name="Zheng S."/>
            <person name="Wang B."/>
            <person name="Yu K."/>
            <person name="Liang Q."/>
            <person name="Yang W."/>
            <person name="Lou X."/>
            <person name="Chen J."/>
            <person name="Feng M."/>
            <person name="Jian J."/>
            <person name="Zhang X."/>
            <person name="Luo G."/>
            <person name="Jiang Y."/>
            <person name="Liu J."/>
            <person name="Wang Z."/>
            <person name="Sha Y."/>
            <person name="Zhang B."/>
            <person name="Wu H."/>
            <person name="Tang D."/>
            <person name="Shen Q."/>
            <person name="Xue P."/>
            <person name="Zou S."/>
            <person name="Wang X."/>
            <person name="Liu X."/>
            <person name="Wang F."/>
            <person name="Yang Y."/>
            <person name="An X."/>
            <person name="Dong Z."/>
            <person name="Zhang K."/>
            <person name="Zhang X."/>
            <person name="Luo M.C."/>
            <person name="Dvorak J."/>
            <person name="Tong Y."/>
            <person name="Wang J."/>
            <person name="Yang H."/>
            <person name="Li Z."/>
            <person name="Wang D."/>
            <person name="Zhang A."/>
            <person name="Wang J."/>
        </authorList>
    </citation>
    <scope>NUCLEOTIDE SEQUENCE</scope>
    <source>
        <strain evidence="2">cv. G1812</strain>
    </source>
</reference>
<keyword evidence="2" id="KW-1185">Reference proteome</keyword>
<dbReference type="EnsemblPlants" id="TuG1812G0300002514.01.T05">
    <property type="protein sequence ID" value="TuG1812G0300002514.01.T05"/>
    <property type="gene ID" value="TuG1812G0300002514.01"/>
</dbReference>
<dbReference type="InterPro" id="IPR027113">
    <property type="entry name" value="Transc_fact_NFYB/HAP3"/>
</dbReference>
<dbReference type="GO" id="GO:0001228">
    <property type="term" value="F:DNA-binding transcription activator activity, RNA polymerase II-specific"/>
    <property type="evidence" value="ECO:0007669"/>
    <property type="project" value="InterPro"/>
</dbReference>
<reference evidence="1" key="2">
    <citation type="submission" date="2018-03" db="EMBL/GenBank/DDBJ databases">
        <title>The Triticum urartu genome reveals the dynamic nature of wheat genome evolution.</title>
        <authorList>
            <person name="Ling H."/>
            <person name="Ma B."/>
            <person name="Shi X."/>
            <person name="Liu H."/>
            <person name="Dong L."/>
            <person name="Sun H."/>
            <person name="Cao Y."/>
            <person name="Gao Q."/>
            <person name="Zheng S."/>
            <person name="Li Y."/>
            <person name="Yu Y."/>
            <person name="Du H."/>
            <person name="Qi M."/>
            <person name="Li Y."/>
            <person name="Yu H."/>
            <person name="Cui Y."/>
            <person name="Wang N."/>
            <person name="Chen C."/>
            <person name="Wu H."/>
            <person name="Zhao Y."/>
            <person name="Zhang J."/>
            <person name="Li Y."/>
            <person name="Zhou W."/>
            <person name="Zhang B."/>
            <person name="Hu W."/>
            <person name="Eijk M."/>
            <person name="Tang J."/>
            <person name="Witsenboer H."/>
            <person name="Zhao S."/>
            <person name="Li Z."/>
            <person name="Zhang A."/>
            <person name="Wang D."/>
            <person name="Liang C."/>
        </authorList>
    </citation>
    <scope>NUCLEOTIDE SEQUENCE [LARGE SCALE GENOMIC DNA]</scope>
    <source>
        <strain evidence="1">cv. G1812</strain>
    </source>
</reference>
<protein>
    <submittedName>
        <fullName evidence="1">Uncharacterized protein</fullName>
    </submittedName>
</protein>
<proteinExistence type="predicted"/>
<dbReference type="GO" id="GO:0016602">
    <property type="term" value="C:CCAAT-binding factor complex"/>
    <property type="evidence" value="ECO:0007669"/>
    <property type="project" value="InterPro"/>
</dbReference>
<dbReference type="EnsemblPlants" id="TuG1812G0300002514.01.T03">
    <property type="protein sequence ID" value="TuG1812G0300002514.01.T03"/>
    <property type="gene ID" value="TuG1812G0300002514.01"/>
</dbReference>
<sequence length="93" mass="10385">MVSRSGTSTLVCDPGRRRASDKCVKEKRKTINGDDLIWSMGTLGFEDYVEPLKLHLKLYQQVEADGVTEACPDLLMQAQTGISPWQRHSLCSS</sequence>
<dbReference type="GO" id="GO:0046982">
    <property type="term" value="F:protein heterodimerization activity"/>
    <property type="evidence" value="ECO:0007669"/>
    <property type="project" value="InterPro"/>
</dbReference>
<reference evidence="1" key="3">
    <citation type="submission" date="2022-06" db="UniProtKB">
        <authorList>
            <consortium name="EnsemblPlants"/>
        </authorList>
    </citation>
    <scope>IDENTIFICATION</scope>
</reference>
<organism evidence="1 2">
    <name type="scientific">Triticum urartu</name>
    <name type="common">Red wild einkorn</name>
    <name type="synonym">Crithodium urartu</name>
    <dbReference type="NCBI Taxonomy" id="4572"/>
    <lineage>
        <taxon>Eukaryota</taxon>
        <taxon>Viridiplantae</taxon>
        <taxon>Streptophyta</taxon>
        <taxon>Embryophyta</taxon>
        <taxon>Tracheophyta</taxon>
        <taxon>Spermatophyta</taxon>
        <taxon>Magnoliopsida</taxon>
        <taxon>Liliopsida</taxon>
        <taxon>Poales</taxon>
        <taxon>Poaceae</taxon>
        <taxon>BOP clade</taxon>
        <taxon>Pooideae</taxon>
        <taxon>Triticodae</taxon>
        <taxon>Triticeae</taxon>
        <taxon>Triticinae</taxon>
        <taxon>Triticum</taxon>
    </lineage>
</organism>
<evidence type="ECO:0000313" key="1">
    <source>
        <dbReference type="EnsemblPlants" id="TuG1812G0300002514.01.T02"/>
    </source>
</evidence>
<evidence type="ECO:0000313" key="2">
    <source>
        <dbReference type="Proteomes" id="UP000015106"/>
    </source>
</evidence>
<dbReference type="Gramene" id="TuG1812G0300002514.01.T01">
    <property type="protein sequence ID" value="TuG1812G0300002514.01.T01"/>
    <property type="gene ID" value="TuG1812G0300002514.01"/>
</dbReference>
<dbReference type="Gene3D" id="1.10.20.10">
    <property type="entry name" value="Histone, subunit A"/>
    <property type="match status" value="1"/>
</dbReference>
<name>A0A8R7TUZ4_TRIUA</name>